<keyword evidence="2" id="KW-1185">Reference proteome</keyword>
<dbReference type="Proteomes" id="UP001519460">
    <property type="component" value="Unassembled WGS sequence"/>
</dbReference>
<reference evidence="1 2" key="1">
    <citation type="journal article" date="2023" name="Sci. Data">
        <title>Genome assembly of the Korean intertidal mud-creeper Batillaria attramentaria.</title>
        <authorList>
            <person name="Patra A.K."/>
            <person name="Ho P.T."/>
            <person name="Jun S."/>
            <person name="Lee S.J."/>
            <person name="Kim Y."/>
            <person name="Won Y.J."/>
        </authorList>
    </citation>
    <scope>NUCLEOTIDE SEQUENCE [LARGE SCALE GENOMIC DNA]</scope>
    <source>
        <strain evidence="1">Wonlab-2016</strain>
    </source>
</reference>
<organism evidence="1 2">
    <name type="scientific">Batillaria attramentaria</name>
    <dbReference type="NCBI Taxonomy" id="370345"/>
    <lineage>
        <taxon>Eukaryota</taxon>
        <taxon>Metazoa</taxon>
        <taxon>Spiralia</taxon>
        <taxon>Lophotrochozoa</taxon>
        <taxon>Mollusca</taxon>
        <taxon>Gastropoda</taxon>
        <taxon>Caenogastropoda</taxon>
        <taxon>Sorbeoconcha</taxon>
        <taxon>Cerithioidea</taxon>
        <taxon>Batillariidae</taxon>
        <taxon>Batillaria</taxon>
    </lineage>
</organism>
<protein>
    <submittedName>
        <fullName evidence="1">Uncharacterized protein</fullName>
    </submittedName>
</protein>
<accession>A0ABD0M0C3</accession>
<comment type="caution">
    <text evidence="1">The sequence shown here is derived from an EMBL/GenBank/DDBJ whole genome shotgun (WGS) entry which is preliminary data.</text>
</comment>
<gene>
    <name evidence="1" type="ORF">BaRGS_00003772</name>
</gene>
<sequence>ANEYCAQLSVPLLSGPCCPFSSFWISEGVNCDTTAAIFFDLIAGSGMDFVSRVN</sequence>
<evidence type="ECO:0000313" key="1">
    <source>
        <dbReference type="EMBL" id="KAK7504744.1"/>
    </source>
</evidence>
<evidence type="ECO:0000313" key="2">
    <source>
        <dbReference type="Proteomes" id="UP001519460"/>
    </source>
</evidence>
<proteinExistence type="predicted"/>
<feature type="non-terminal residue" evidence="1">
    <location>
        <position position="54"/>
    </location>
</feature>
<dbReference type="AlphaFoldDB" id="A0ABD0M0C3"/>
<feature type="non-terminal residue" evidence="1">
    <location>
        <position position="1"/>
    </location>
</feature>
<dbReference type="EMBL" id="JACVVK020000013">
    <property type="protein sequence ID" value="KAK7504744.1"/>
    <property type="molecule type" value="Genomic_DNA"/>
</dbReference>
<name>A0ABD0M0C3_9CAEN</name>